<dbReference type="AlphaFoldDB" id="A0AAF0CGF2"/>
<evidence type="ECO:0000256" key="4">
    <source>
        <dbReference type="ARBA" id="ARBA00023163"/>
    </source>
</evidence>
<dbReference type="RefSeq" id="WP_330929736.1">
    <property type="nucleotide sequence ID" value="NZ_CP119075.1"/>
</dbReference>
<dbReference type="Pfam" id="PF00440">
    <property type="entry name" value="TetR_N"/>
    <property type="match status" value="1"/>
</dbReference>
<name>A0AAF0CGF2_9BACT</name>
<sequence length="207" mass="23133">MASSSSVSVRDRLLSNARRLLFTYGYQALTMDLLAEAVGMSKKTIYRHFSGKEAIVDAVIEAFATDVLAMAESVFLDDALGFPAKLARFTSELTQRFSRVPPTLFRELQRYAPKVYRHIEELRSRNIPVVFGRMVMQGKRVGAVRASVDPAFATAFWAQAIQGLNHPDTSERLGLRPDQIFDQALNLFFGGLLTSEGMKDYENVSLS</sequence>
<evidence type="ECO:0000256" key="3">
    <source>
        <dbReference type="ARBA" id="ARBA00023125"/>
    </source>
</evidence>
<evidence type="ECO:0000256" key="5">
    <source>
        <dbReference type="PROSITE-ProRule" id="PRU00335"/>
    </source>
</evidence>
<evidence type="ECO:0000256" key="2">
    <source>
        <dbReference type="ARBA" id="ARBA00023015"/>
    </source>
</evidence>
<dbReference type="PANTHER" id="PTHR30055">
    <property type="entry name" value="HTH-TYPE TRANSCRIPTIONAL REGULATOR RUTR"/>
    <property type="match status" value="1"/>
</dbReference>
<gene>
    <name evidence="7" type="ORF">PXH66_14410</name>
</gene>
<accession>A0AAF0CGF2</accession>
<dbReference type="Gene3D" id="1.10.10.60">
    <property type="entry name" value="Homeodomain-like"/>
    <property type="match status" value="1"/>
</dbReference>
<dbReference type="PROSITE" id="PS50977">
    <property type="entry name" value="HTH_TETR_2"/>
    <property type="match status" value="1"/>
</dbReference>
<reference evidence="7" key="1">
    <citation type="submission" date="2023-03" db="EMBL/GenBank/DDBJ databases">
        <title>Lomoglobus Profundus gen. nov., sp. nov., a novel member of the phylum Verrucomicrobia, isolated from deep-marine sediment of South China Sea.</title>
        <authorList>
            <person name="Ahmad T."/>
            <person name="Ishaq S.E."/>
            <person name="Wang F."/>
        </authorList>
    </citation>
    <scope>NUCLEOTIDE SEQUENCE</scope>
    <source>
        <strain evidence="7">LMO-M01</strain>
    </source>
</reference>
<keyword evidence="8" id="KW-1185">Reference proteome</keyword>
<dbReference type="EMBL" id="CP119075">
    <property type="protein sequence ID" value="WED63527.1"/>
    <property type="molecule type" value="Genomic_DNA"/>
</dbReference>
<proteinExistence type="predicted"/>
<feature type="domain" description="HTH tetR-type" evidence="6">
    <location>
        <begin position="7"/>
        <end position="67"/>
    </location>
</feature>
<dbReference type="GO" id="GO:0000976">
    <property type="term" value="F:transcription cis-regulatory region binding"/>
    <property type="evidence" value="ECO:0007669"/>
    <property type="project" value="TreeGrafter"/>
</dbReference>
<dbReference type="InterPro" id="IPR009057">
    <property type="entry name" value="Homeodomain-like_sf"/>
</dbReference>
<dbReference type="GO" id="GO:0003700">
    <property type="term" value="F:DNA-binding transcription factor activity"/>
    <property type="evidence" value="ECO:0007669"/>
    <property type="project" value="TreeGrafter"/>
</dbReference>
<dbReference type="PANTHER" id="PTHR30055:SF175">
    <property type="entry name" value="HTH-TYPE TRANSCRIPTIONAL REPRESSOR KSTR2"/>
    <property type="match status" value="1"/>
</dbReference>
<dbReference type="SUPFAM" id="SSF46689">
    <property type="entry name" value="Homeodomain-like"/>
    <property type="match status" value="1"/>
</dbReference>
<evidence type="ECO:0000313" key="8">
    <source>
        <dbReference type="Proteomes" id="UP001218638"/>
    </source>
</evidence>
<keyword evidence="3 5" id="KW-0238">DNA-binding</keyword>
<evidence type="ECO:0000256" key="1">
    <source>
        <dbReference type="ARBA" id="ARBA00022491"/>
    </source>
</evidence>
<dbReference type="SUPFAM" id="SSF48498">
    <property type="entry name" value="Tetracyclin repressor-like, C-terminal domain"/>
    <property type="match status" value="1"/>
</dbReference>
<evidence type="ECO:0000313" key="7">
    <source>
        <dbReference type="EMBL" id="WED63527.1"/>
    </source>
</evidence>
<dbReference type="InterPro" id="IPR001647">
    <property type="entry name" value="HTH_TetR"/>
</dbReference>
<dbReference type="InterPro" id="IPR036271">
    <property type="entry name" value="Tet_transcr_reg_TetR-rel_C_sf"/>
</dbReference>
<keyword evidence="2" id="KW-0805">Transcription regulation</keyword>
<feature type="DNA-binding region" description="H-T-H motif" evidence="5">
    <location>
        <begin position="30"/>
        <end position="49"/>
    </location>
</feature>
<organism evidence="7 8">
    <name type="scientific">Synoicihabitans lomoniglobus</name>
    <dbReference type="NCBI Taxonomy" id="2909285"/>
    <lineage>
        <taxon>Bacteria</taxon>
        <taxon>Pseudomonadati</taxon>
        <taxon>Verrucomicrobiota</taxon>
        <taxon>Opitutia</taxon>
        <taxon>Opitutales</taxon>
        <taxon>Opitutaceae</taxon>
        <taxon>Synoicihabitans</taxon>
    </lineage>
</organism>
<evidence type="ECO:0000259" key="6">
    <source>
        <dbReference type="PROSITE" id="PS50977"/>
    </source>
</evidence>
<keyword evidence="1" id="KW-0678">Repressor</keyword>
<dbReference type="KEGG" id="slom:PXH66_14410"/>
<protein>
    <submittedName>
        <fullName evidence="7">TetR/AcrR family transcriptional regulator</fullName>
    </submittedName>
</protein>
<dbReference type="PRINTS" id="PR00455">
    <property type="entry name" value="HTHTETR"/>
</dbReference>
<dbReference type="Gene3D" id="1.10.357.10">
    <property type="entry name" value="Tetracycline Repressor, domain 2"/>
    <property type="match status" value="1"/>
</dbReference>
<dbReference type="Proteomes" id="UP001218638">
    <property type="component" value="Chromosome"/>
</dbReference>
<dbReference type="InterPro" id="IPR050109">
    <property type="entry name" value="HTH-type_TetR-like_transc_reg"/>
</dbReference>
<keyword evidence="4" id="KW-0804">Transcription</keyword>